<dbReference type="GO" id="GO:0016746">
    <property type="term" value="F:acyltransferase activity"/>
    <property type="evidence" value="ECO:0007669"/>
    <property type="project" value="UniProtKB-KW"/>
</dbReference>
<accession>A0A834Y9Q7</accession>
<gene>
    <name evidence="4" type="ORF">HHK36_029493</name>
</gene>
<dbReference type="Pfam" id="PF02458">
    <property type="entry name" value="Transferase"/>
    <property type="match status" value="1"/>
</dbReference>
<keyword evidence="5" id="KW-1185">Reference proteome</keyword>
<comment type="caution">
    <text evidence="4">The sequence shown here is derived from an EMBL/GenBank/DDBJ whole genome shotgun (WGS) entry which is preliminary data.</text>
</comment>
<dbReference type="Gene3D" id="3.30.559.10">
    <property type="entry name" value="Chloramphenicol acetyltransferase-like domain"/>
    <property type="match status" value="2"/>
</dbReference>
<reference evidence="4 5" key="1">
    <citation type="submission" date="2020-04" db="EMBL/GenBank/DDBJ databases">
        <title>Plant Genome Project.</title>
        <authorList>
            <person name="Zhang R.-G."/>
        </authorList>
    </citation>
    <scope>NUCLEOTIDE SEQUENCE [LARGE SCALE GENOMIC DNA]</scope>
    <source>
        <strain evidence="4">YNK0</strain>
        <tissue evidence="4">Leaf</tissue>
    </source>
</reference>
<dbReference type="EMBL" id="JABCRI010000023">
    <property type="protein sequence ID" value="KAF8378156.1"/>
    <property type="molecule type" value="Genomic_DNA"/>
</dbReference>
<protein>
    <submittedName>
        <fullName evidence="4">Uncharacterized protein</fullName>
    </submittedName>
</protein>
<evidence type="ECO:0000256" key="3">
    <source>
        <dbReference type="ARBA" id="ARBA00023315"/>
    </source>
</evidence>
<comment type="similarity">
    <text evidence="1">Belongs to the plant acyltransferase family.</text>
</comment>
<dbReference type="OrthoDB" id="671439at2759"/>
<dbReference type="Proteomes" id="UP000655225">
    <property type="component" value="Unassembled WGS sequence"/>
</dbReference>
<evidence type="ECO:0000256" key="1">
    <source>
        <dbReference type="ARBA" id="ARBA00009861"/>
    </source>
</evidence>
<dbReference type="OMA" id="ERIHICI"/>
<dbReference type="PANTHER" id="PTHR31623:SF17">
    <property type="entry name" value="F21J9.9"/>
    <property type="match status" value="1"/>
</dbReference>
<proteinExistence type="inferred from homology"/>
<dbReference type="AlphaFoldDB" id="A0A834Y9Q7"/>
<keyword evidence="3" id="KW-0012">Acyltransferase</keyword>
<evidence type="ECO:0000313" key="4">
    <source>
        <dbReference type="EMBL" id="KAF8378156.1"/>
    </source>
</evidence>
<dbReference type="PANTHER" id="PTHR31623">
    <property type="entry name" value="F21J9.9"/>
    <property type="match status" value="1"/>
</dbReference>
<evidence type="ECO:0000256" key="2">
    <source>
        <dbReference type="ARBA" id="ARBA00022679"/>
    </source>
</evidence>
<sequence>MTMKVEVISRETIIPSSPTPHHLSNFQLSFLDQIAPPVYVPILLFYPFDDSNTNAEKSNLLKKSLPQTFTHFYPLAGRVKDNRFVDCTDEGVHYIVAQVNGQLSEVLRQPNADVLKQFLPCEPCGTWVGSGTEVILAIQVNFFDCGGMAVGVCISHKLADASSLANFVSSWSKIARGSSEFMEPRFELAPLFPWRELSGFKPTTGIRKEKIVTKRFVFDASMITALRNKAANESGMGYPTRVEALSAFIWRRFVEVTGGKAGTKRVDIGIQQAVNLRRRMEPPLSEHSFGNVWRVATALPDMERAKECYYVESQVREAISKIDGEYVRKLQEGDEYLKSVQVLGKRLATGDLVSFSFSSWLRFPFYETDFGWGKPKWVTTTCLPFKNVVIFMDTSSGGGIEAWMNMLEEDMAEFEADRELLQFVSPPISP</sequence>
<organism evidence="4 5">
    <name type="scientific">Tetracentron sinense</name>
    <name type="common">Spur-leaf</name>
    <dbReference type="NCBI Taxonomy" id="13715"/>
    <lineage>
        <taxon>Eukaryota</taxon>
        <taxon>Viridiplantae</taxon>
        <taxon>Streptophyta</taxon>
        <taxon>Embryophyta</taxon>
        <taxon>Tracheophyta</taxon>
        <taxon>Spermatophyta</taxon>
        <taxon>Magnoliopsida</taxon>
        <taxon>Trochodendrales</taxon>
        <taxon>Trochodendraceae</taxon>
        <taxon>Tetracentron</taxon>
    </lineage>
</organism>
<evidence type="ECO:0000313" key="5">
    <source>
        <dbReference type="Proteomes" id="UP000655225"/>
    </source>
</evidence>
<name>A0A834Y9Q7_TETSI</name>
<keyword evidence="2" id="KW-0808">Transferase</keyword>
<dbReference type="InterPro" id="IPR023213">
    <property type="entry name" value="CAT-like_dom_sf"/>
</dbReference>